<accession>A0A553CK75</accession>
<comment type="subcellular location">
    <subcellularLocation>
        <location evidence="1 8">Cell outer membrane</location>
        <topology evidence="1 8">Multi-pass membrane protein</topology>
    </subcellularLocation>
</comment>
<dbReference type="InterPro" id="IPR008969">
    <property type="entry name" value="CarboxyPept-like_regulatory"/>
</dbReference>
<dbReference type="Proteomes" id="UP000318585">
    <property type="component" value="Unassembled WGS sequence"/>
</dbReference>
<dbReference type="PANTHER" id="PTHR40980">
    <property type="entry name" value="PLUG DOMAIN-CONTAINING PROTEIN"/>
    <property type="match status" value="1"/>
</dbReference>
<dbReference type="InterPro" id="IPR037066">
    <property type="entry name" value="Plug_dom_sf"/>
</dbReference>
<evidence type="ECO:0000256" key="3">
    <source>
        <dbReference type="ARBA" id="ARBA00022452"/>
    </source>
</evidence>
<keyword evidence="10" id="KW-0732">Signal</keyword>
<comment type="caution">
    <text evidence="13">The sequence shown here is derived from an EMBL/GenBank/DDBJ whole genome shotgun (WGS) entry which is preliminary data.</text>
</comment>
<evidence type="ECO:0000256" key="10">
    <source>
        <dbReference type="SAM" id="SignalP"/>
    </source>
</evidence>
<dbReference type="Gene3D" id="2.60.40.1120">
    <property type="entry name" value="Carboxypeptidase-like, regulatory domain"/>
    <property type="match status" value="1"/>
</dbReference>
<proteinExistence type="inferred from homology"/>
<feature type="domain" description="TonB-dependent receptor plug" evidence="12">
    <location>
        <begin position="133"/>
        <end position="231"/>
    </location>
</feature>
<sequence length="972" mass="109446">MNMKFIYTFALLMISHLFFGQNSSISGSVVDESNGGALPGVNVIIKDKKLSTTTDSDGKFVFRNVASGSYDVEFSYIGYVPKIISEVITKTNEITYLNTTIAESKNELNEVVITRTKAKAESIKSLLVAQKNSITVSDGISAESIKRTPDRTTSDVLKRVSGVSIQDNKFVIIRGLNDRYNTALINGAPLPSSEPDRKAFSFDIFPANMLDNLVITKTASPDLPGEFVGGVIQINTKSVPDKNFQSITIGSGYNSITTFKSKKEYEGSSTDWLGFDNGARNLPSTIPSTKDFEALNGKPEAAAIAKSFESDWAINETKFKPNTGFQYSIGHHFDFGEKVFGVLFSVSHSITNNLNEIARNKWDDSNQSLPSVLLETKNDINYSQQVLTGSLANFTMKFDENNSIFLKNILSINSNDLVVERTGKNDVNDARVINSNVRWFTSNMIYSGQLNGEHYFTKPKIKVFWSGFYSNIQRTIPNLRRNVYIIADPNSTDPKESSPRAIIGAPGNSSDYGGGMFFSENKESISGGKFDVSKKFDIGKVLNNEIKLGGYIQNRERDFFARQFFYSQYQSIGGIYDRDLEYLTDEFIFKNENMGMLSSGKNGFTLYEYTKKEDSYVAGSKLNAAYVMLDNRYKKFRLIWGVRVEDFVQTLNADTQTEGVVDLNVKKTDYLPSANLIFSINSKQNLRFSYSKTLNRPEYRELAPFGFYDFTTQFFTQGNPDLKRASVQNYDFRYEFYPSKGQLFTISYFIKKFKDPIEIIQQAINNTISYANANSAVNNGIELEFRVLLSSIFTSENTTVFDDFTLFSNLAIIKSKADVKGINGANPEISRTMQGQSPYVFNAGLQYMNKENGLIISANINRAGNRIAYASSENDPAIWEKGRTFLDIQVAKSFNKNKLELKFNIQNILAQDLIFYQNNYKNTAEYGSLETLANNIFTGDFHYEDGYNSTDDDLFWNQKFGRSFSLSATYNF</sequence>
<feature type="signal peptide" evidence="10">
    <location>
        <begin position="1"/>
        <end position="20"/>
    </location>
</feature>
<evidence type="ECO:0000256" key="7">
    <source>
        <dbReference type="ARBA" id="ARBA00023237"/>
    </source>
</evidence>
<evidence type="ECO:0000256" key="1">
    <source>
        <dbReference type="ARBA" id="ARBA00004571"/>
    </source>
</evidence>
<evidence type="ECO:0000256" key="8">
    <source>
        <dbReference type="PROSITE-ProRule" id="PRU01360"/>
    </source>
</evidence>
<keyword evidence="6 8" id="KW-0472">Membrane</keyword>
<keyword evidence="7 8" id="KW-0998">Cell outer membrane</keyword>
<dbReference type="SUPFAM" id="SSF49464">
    <property type="entry name" value="Carboxypeptidase regulatory domain-like"/>
    <property type="match status" value="1"/>
</dbReference>
<evidence type="ECO:0000256" key="9">
    <source>
        <dbReference type="RuleBase" id="RU003357"/>
    </source>
</evidence>
<dbReference type="Pfam" id="PF07715">
    <property type="entry name" value="Plug"/>
    <property type="match status" value="1"/>
</dbReference>
<keyword evidence="5 9" id="KW-0798">TonB box</keyword>
<evidence type="ECO:0000313" key="14">
    <source>
        <dbReference type="Proteomes" id="UP000318585"/>
    </source>
</evidence>
<dbReference type="Gene3D" id="2.40.170.20">
    <property type="entry name" value="TonB-dependent receptor, beta-barrel domain"/>
    <property type="match status" value="1"/>
</dbReference>
<dbReference type="AlphaFoldDB" id="A0A553CK75"/>
<dbReference type="InterPro" id="IPR012910">
    <property type="entry name" value="Plug_dom"/>
</dbReference>
<reference evidence="13 14" key="1">
    <citation type="submission" date="2019-07" db="EMBL/GenBank/DDBJ databases">
        <title>Novel species of Flavobacterium.</title>
        <authorList>
            <person name="Liu Q."/>
            <person name="Xin Y.-H."/>
        </authorList>
    </citation>
    <scope>NUCLEOTIDE SEQUENCE [LARGE SCALE GENOMIC DNA]</scope>
    <source>
        <strain evidence="13 14">LB3P56</strain>
    </source>
</reference>
<dbReference type="InterPro" id="IPR039426">
    <property type="entry name" value="TonB-dep_rcpt-like"/>
</dbReference>
<comment type="similarity">
    <text evidence="8 9">Belongs to the TonB-dependent receptor family.</text>
</comment>
<dbReference type="Pfam" id="PF00593">
    <property type="entry name" value="TonB_dep_Rec_b-barrel"/>
    <property type="match status" value="1"/>
</dbReference>
<dbReference type="OrthoDB" id="9768470at2"/>
<feature type="domain" description="TonB-dependent receptor-like beta-barrel" evidence="11">
    <location>
        <begin position="507"/>
        <end position="908"/>
    </location>
</feature>
<dbReference type="PROSITE" id="PS52016">
    <property type="entry name" value="TONB_DEPENDENT_REC_3"/>
    <property type="match status" value="1"/>
</dbReference>
<evidence type="ECO:0000256" key="6">
    <source>
        <dbReference type="ARBA" id="ARBA00023136"/>
    </source>
</evidence>
<organism evidence="13 14">
    <name type="scientific">Flavobacterium franklandianum</name>
    <dbReference type="NCBI Taxonomy" id="2594430"/>
    <lineage>
        <taxon>Bacteria</taxon>
        <taxon>Pseudomonadati</taxon>
        <taxon>Bacteroidota</taxon>
        <taxon>Flavobacteriia</taxon>
        <taxon>Flavobacteriales</taxon>
        <taxon>Flavobacteriaceae</taxon>
        <taxon>Flavobacterium</taxon>
    </lineage>
</organism>
<dbReference type="EMBL" id="VJZR01000007">
    <property type="protein sequence ID" value="TRX20900.1"/>
    <property type="molecule type" value="Genomic_DNA"/>
</dbReference>
<dbReference type="InterPro" id="IPR000531">
    <property type="entry name" value="Beta-barrel_TonB"/>
</dbReference>
<evidence type="ECO:0000256" key="2">
    <source>
        <dbReference type="ARBA" id="ARBA00022448"/>
    </source>
</evidence>
<protein>
    <submittedName>
        <fullName evidence="13">Outer membrane beta-barrel protein</fullName>
    </submittedName>
</protein>
<evidence type="ECO:0000256" key="5">
    <source>
        <dbReference type="ARBA" id="ARBA00023077"/>
    </source>
</evidence>
<feature type="chain" id="PRO_5021703258" evidence="10">
    <location>
        <begin position="21"/>
        <end position="972"/>
    </location>
</feature>
<evidence type="ECO:0000256" key="4">
    <source>
        <dbReference type="ARBA" id="ARBA00022692"/>
    </source>
</evidence>
<dbReference type="PANTHER" id="PTHR40980:SF5">
    <property type="entry name" value="TONB-DEPENDENT RECEPTOR"/>
    <property type="match status" value="1"/>
</dbReference>
<evidence type="ECO:0000313" key="13">
    <source>
        <dbReference type="EMBL" id="TRX20900.1"/>
    </source>
</evidence>
<name>A0A553CK75_9FLAO</name>
<keyword evidence="14" id="KW-1185">Reference proteome</keyword>
<dbReference type="GO" id="GO:0009279">
    <property type="term" value="C:cell outer membrane"/>
    <property type="evidence" value="ECO:0007669"/>
    <property type="project" value="UniProtKB-SubCell"/>
</dbReference>
<dbReference type="SUPFAM" id="SSF56935">
    <property type="entry name" value="Porins"/>
    <property type="match status" value="1"/>
</dbReference>
<keyword evidence="3 8" id="KW-1134">Transmembrane beta strand</keyword>
<dbReference type="Gene3D" id="2.170.130.10">
    <property type="entry name" value="TonB-dependent receptor, plug domain"/>
    <property type="match status" value="1"/>
</dbReference>
<gene>
    <name evidence="13" type="ORF">FNW17_09535</name>
</gene>
<evidence type="ECO:0000259" key="11">
    <source>
        <dbReference type="Pfam" id="PF00593"/>
    </source>
</evidence>
<dbReference type="Pfam" id="PF13715">
    <property type="entry name" value="CarbopepD_reg_2"/>
    <property type="match status" value="1"/>
</dbReference>
<keyword evidence="2 8" id="KW-0813">Transport</keyword>
<evidence type="ECO:0000259" key="12">
    <source>
        <dbReference type="Pfam" id="PF07715"/>
    </source>
</evidence>
<dbReference type="InterPro" id="IPR036942">
    <property type="entry name" value="Beta-barrel_TonB_sf"/>
</dbReference>
<keyword evidence="4 8" id="KW-0812">Transmembrane</keyword>